<dbReference type="InterPro" id="IPR029787">
    <property type="entry name" value="Nucleotide_cyclase"/>
</dbReference>
<dbReference type="InterPro" id="IPR000160">
    <property type="entry name" value="GGDEF_dom"/>
</dbReference>
<name>A0A0J9DYK1_9FIRM</name>
<dbReference type="RefSeq" id="WP_048929188.1">
    <property type="nucleotide sequence ID" value="NZ_KQ235875.1"/>
</dbReference>
<dbReference type="PROSITE" id="PS50887">
    <property type="entry name" value="GGDEF"/>
    <property type="match status" value="1"/>
</dbReference>
<evidence type="ECO:0000259" key="1">
    <source>
        <dbReference type="PROSITE" id="PS50887"/>
    </source>
</evidence>
<dbReference type="SUPFAM" id="SSF55073">
    <property type="entry name" value="Nucleotide cyclase"/>
    <property type="match status" value="1"/>
</dbReference>
<proteinExistence type="predicted"/>
<dbReference type="PANTHER" id="PTHR45138:SF9">
    <property type="entry name" value="DIGUANYLATE CYCLASE DGCM-RELATED"/>
    <property type="match status" value="1"/>
</dbReference>
<organism evidence="2 3">
    <name type="scientific">[Clostridium] citroniae WAL-19142</name>
    <dbReference type="NCBI Taxonomy" id="742734"/>
    <lineage>
        <taxon>Bacteria</taxon>
        <taxon>Bacillati</taxon>
        <taxon>Bacillota</taxon>
        <taxon>Clostridia</taxon>
        <taxon>Lachnospirales</taxon>
        <taxon>Lachnospiraceae</taxon>
        <taxon>Enterocloster</taxon>
    </lineage>
</organism>
<dbReference type="GeneID" id="93166287"/>
<dbReference type="GO" id="GO:0052621">
    <property type="term" value="F:diguanylate cyclase activity"/>
    <property type="evidence" value="ECO:0007669"/>
    <property type="project" value="TreeGrafter"/>
</dbReference>
<dbReference type="InterPro" id="IPR043128">
    <property type="entry name" value="Rev_trsase/Diguanyl_cyclase"/>
</dbReference>
<reference evidence="2 3" key="1">
    <citation type="submission" date="2011-04" db="EMBL/GenBank/DDBJ databases">
        <title>The Genome Sequence of Clostridium citroniae WAL-19142.</title>
        <authorList>
            <consortium name="The Broad Institute Genome Sequencing Platform"/>
            <person name="Earl A."/>
            <person name="Ward D."/>
            <person name="Feldgarden M."/>
            <person name="Gevers D."/>
            <person name="Warren Y.A."/>
            <person name="Tyrrell K.L."/>
            <person name="Citron D.M."/>
            <person name="Goldstein E.J."/>
            <person name="Daigneault M."/>
            <person name="Allen-Vercoe E."/>
            <person name="Young S.K."/>
            <person name="Zeng Q."/>
            <person name="Gargeya S."/>
            <person name="Fitzgerald M."/>
            <person name="Haas B."/>
            <person name="Abouelleil A."/>
            <person name="Alvarado L."/>
            <person name="Arachchi H.M."/>
            <person name="Berlin A."/>
            <person name="Brown A."/>
            <person name="Chapman S.B."/>
            <person name="Chen Z."/>
            <person name="Dunbar C."/>
            <person name="Freedman E."/>
            <person name="Gearin G."/>
            <person name="Gellesch M."/>
            <person name="Goldberg J."/>
            <person name="Griggs A."/>
            <person name="Gujja S."/>
            <person name="Heilman E.R."/>
            <person name="Heiman D."/>
            <person name="Howarth C."/>
            <person name="Larson L."/>
            <person name="Lui A."/>
            <person name="MacDonald P.J."/>
            <person name="Mehta T."/>
            <person name="Montmayeur A."/>
            <person name="Murphy C."/>
            <person name="Neiman D."/>
            <person name="Pearson M."/>
            <person name="Priest M."/>
            <person name="Roberts A."/>
            <person name="Saif S."/>
            <person name="Shea T."/>
            <person name="Shenoy N."/>
            <person name="Sisk P."/>
            <person name="Stolte C."/>
            <person name="Sykes S."/>
            <person name="White J."/>
            <person name="Yandava C."/>
            <person name="Wortman J."/>
            <person name="Nusbaum C."/>
            <person name="Birren B."/>
        </authorList>
    </citation>
    <scope>NUCLEOTIDE SEQUENCE [LARGE SCALE GENOMIC DNA]</scope>
    <source>
        <strain evidence="2 3">WAL-19142</strain>
    </source>
</reference>
<dbReference type="PATRIC" id="fig|742734.4.peg.765"/>
<dbReference type="GO" id="GO:0043709">
    <property type="term" value="P:cell adhesion involved in single-species biofilm formation"/>
    <property type="evidence" value="ECO:0007669"/>
    <property type="project" value="TreeGrafter"/>
</dbReference>
<dbReference type="CDD" id="cd01949">
    <property type="entry name" value="GGDEF"/>
    <property type="match status" value="1"/>
</dbReference>
<dbReference type="OrthoDB" id="9805474at2"/>
<dbReference type="Gene3D" id="3.30.70.270">
    <property type="match status" value="1"/>
</dbReference>
<comment type="caution">
    <text evidence="2">The sequence shown here is derived from an EMBL/GenBank/DDBJ whole genome shotgun (WGS) entry which is preliminary data.</text>
</comment>
<dbReference type="PANTHER" id="PTHR45138">
    <property type="entry name" value="REGULATORY COMPONENTS OF SENSORY TRANSDUCTION SYSTEM"/>
    <property type="match status" value="1"/>
</dbReference>
<dbReference type="NCBIfam" id="TIGR00254">
    <property type="entry name" value="GGDEF"/>
    <property type="match status" value="1"/>
</dbReference>
<dbReference type="Proteomes" id="UP000037392">
    <property type="component" value="Unassembled WGS sequence"/>
</dbReference>
<dbReference type="InterPro" id="IPR050469">
    <property type="entry name" value="Diguanylate_Cyclase"/>
</dbReference>
<feature type="domain" description="GGDEF" evidence="1">
    <location>
        <begin position="54"/>
        <end position="189"/>
    </location>
</feature>
<dbReference type="AlphaFoldDB" id="A0A0J9DYK1"/>
<gene>
    <name evidence="2" type="ORF">HMPREF9470_00718</name>
</gene>
<evidence type="ECO:0000313" key="3">
    <source>
        <dbReference type="Proteomes" id="UP000037392"/>
    </source>
</evidence>
<dbReference type="GO" id="GO:1902201">
    <property type="term" value="P:negative regulation of bacterial-type flagellum-dependent cell motility"/>
    <property type="evidence" value="ECO:0007669"/>
    <property type="project" value="TreeGrafter"/>
</dbReference>
<dbReference type="GO" id="GO:0005886">
    <property type="term" value="C:plasma membrane"/>
    <property type="evidence" value="ECO:0007669"/>
    <property type="project" value="TreeGrafter"/>
</dbReference>
<dbReference type="EMBL" id="ADLK01000089">
    <property type="protein sequence ID" value="KMW08305.1"/>
    <property type="molecule type" value="Genomic_DNA"/>
</dbReference>
<evidence type="ECO:0000313" key="2">
    <source>
        <dbReference type="EMBL" id="KMW08305.1"/>
    </source>
</evidence>
<accession>A0A0J9DYK1</accession>
<dbReference type="Pfam" id="PF00990">
    <property type="entry name" value="GGDEF"/>
    <property type="match status" value="1"/>
</dbReference>
<sequence>MRQSKYTDPGRMTKKQLEAENSRLQYIADRDWLTGLYNRGAMECRVDEYLKKKLPGTMIVLDLDHFKQVNDRYGHIIGDELLCSVATILNKMSGRQSLVGRVGGDEFVIFMPRLMSAKDMEELFERIKSRFQEIRLKNSILIKLSITIAGADSLGKQRYKNIFDCADQKIMEMKRQRNTGTPRTKSGTAPGSINLDMDLIAGEIEEKDIIPGAYCQDYETFKQVYRLTERRLARERRSVYIILFTLTDQNNEFLSLDIRDREMDLLGKELQNSLRMGDIYTQYSSCQYLVMVSGVSGEDTEKIARRVIKIYYETRRDTVNNLVLHHSYPLKPAEPRKRASSLSGTHL</sequence>
<protein>
    <recommendedName>
        <fullName evidence="1">GGDEF domain-containing protein</fullName>
    </recommendedName>
</protein>
<dbReference type="SMART" id="SM00267">
    <property type="entry name" value="GGDEF"/>
    <property type="match status" value="1"/>
</dbReference>